<dbReference type="EnsemblMetazoa" id="Aqu2.1.27358_001">
    <property type="protein sequence ID" value="Aqu2.1.27358_001"/>
    <property type="gene ID" value="Aqu2.1.27358"/>
</dbReference>
<feature type="chain" id="PRO_5011906509" evidence="2">
    <location>
        <begin position="27"/>
        <end position="100"/>
    </location>
</feature>
<evidence type="ECO:0000256" key="1">
    <source>
        <dbReference type="SAM" id="MobiDB-lite"/>
    </source>
</evidence>
<accession>A0A1X7SQS0</accession>
<name>A0A1X7SQS0_AMPQE</name>
<evidence type="ECO:0000313" key="3">
    <source>
        <dbReference type="EnsemblMetazoa" id="Aqu2.1.04387_001"/>
    </source>
</evidence>
<evidence type="ECO:0000256" key="2">
    <source>
        <dbReference type="SAM" id="SignalP"/>
    </source>
</evidence>
<keyword evidence="2" id="KW-0732">Signal</keyword>
<feature type="compositionally biased region" description="Low complexity" evidence="1">
    <location>
        <begin position="79"/>
        <end position="94"/>
    </location>
</feature>
<proteinExistence type="predicted"/>
<sequence length="100" mass="10886">MARMLQVALLILAITASIVLVSFSSSSNIRIPSPSDGKHDSYLSRFIPSQDQINKEVYSGPYDPHNGPYGPDHGPFEVPYSGPYGPDGAYGPGYQDQRNN</sequence>
<organism evidence="3">
    <name type="scientific">Amphimedon queenslandica</name>
    <name type="common">Sponge</name>
    <dbReference type="NCBI Taxonomy" id="400682"/>
    <lineage>
        <taxon>Eukaryota</taxon>
        <taxon>Metazoa</taxon>
        <taxon>Porifera</taxon>
        <taxon>Demospongiae</taxon>
        <taxon>Heteroscleromorpha</taxon>
        <taxon>Haplosclerida</taxon>
        <taxon>Niphatidae</taxon>
        <taxon>Amphimedon</taxon>
    </lineage>
</organism>
<feature type="signal peptide" evidence="2">
    <location>
        <begin position="1"/>
        <end position="26"/>
    </location>
</feature>
<reference evidence="3" key="1">
    <citation type="submission" date="2017-05" db="UniProtKB">
        <authorList>
            <consortium name="EnsemblMetazoa"/>
        </authorList>
    </citation>
    <scope>IDENTIFICATION</scope>
</reference>
<protein>
    <submittedName>
        <fullName evidence="3">Uncharacterized protein</fullName>
    </submittedName>
</protein>
<feature type="region of interest" description="Disordered" evidence="1">
    <location>
        <begin position="54"/>
        <end position="100"/>
    </location>
</feature>
<dbReference type="AlphaFoldDB" id="A0A1X7SQS0"/>
<dbReference type="EnsemblMetazoa" id="Aqu2.1.04387_001">
    <property type="protein sequence ID" value="Aqu2.1.04387_001"/>
    <property type="gene ID" value="Aqu2.1.04387"/>
</dbReference>